<dbReference type="Proteomes" id="UP001240984">
    <property type="component" value="Unassembled WGS sequence"/>
</dbReference>
<gene>
    <name evidence="1" type="ORF">J2S43_005148</name>
</gene>
<comment type="caution">
    <text evidence="1">The sequence shown here is derived from an EMBL/GenBank/DDBJ whole genome shotgun (WGS) entry which is preliminary data.</text>
</comment>
<keyword evidence="2" id="KW-1185">Reference proteome</keyword>
<evidence type="ECO:0000313" key="2">
    <source>
        <dbReference type="Proteomes" id="UP001240984"/>
    </source>
</evidence>
<protein>
    <submittedName>
        <fullName evidence="1">Uncharacterized protein</fullName>
    </submittedName>
</protein>
<sequence length="115" mass="11355">MSAESADCGLSSCLLRGPSPLKPGGAVVAWGGSVRCGPCGLASEPGGAVVAWRGSVRGLRVSACVVGCVGDPVIARPEGIAWARVVAHNGQGDCVVTLLHGFGGGDCDGDEIVEP</sequence>
<reference evidence="1 2" key="1">
    <citation type="submission" date="2023-07" db="EMBL/GenBank/DDBJ databases">
        <title>Sequencing the genomes of 1000 actinobacteria strains.</title>
        <authorList>
            <person name="Klenk H.-P."/>
        </authorList>
    </citation>
    <scope>NUCLEOTIDE SEQUENCE [LARGE SCALE GENOMIC DNA]</scope>
    <source>
        <strain evidence="1 2">DSM 44710</strain>
    </source>
</reference>
<evidence type="ECO:0000313" key="1">
    <source>
        <dbReference type="EMBL" id="MDP9796636.1"/>
    </source>
</evidence>
<organism evidence="1 2">
    <name type="scientific">Catenuloplanes nepalensis</name>
    <dbReference type="NCBI Taxonomy" id="587533"/>
    <lineage>
        <taxon>Bacteria</taxon>
        <taxon>Bacillati</taxon>
        <taxon>Actinomycetota</taxon>
        <taxon>Actinomycetes</taxon>
        <taxon>Micromonosporales</taxon>
        <taxon>Micromonosporaceae</taxon>
        <taxon>Catenuloplanes</taxon>
    </lineage>
</organism>
<proteinExistence type="predicted"/>
<dbReference type="EMBL" id="JAUSRA010000001">
    <property type="protein sequence ID" value="MDP9796636.1"/>
    <property type="molecule type" value="Genomic_DNA"/>
</dbReference>
<name>A0ABT9MZL3_9ACTN</name>
<accession>A0ABT9MZL3</accession>